<keyword evidence="5" id="KW-0408">Iron</keyword>
<reference evidence="9 10" key="1">
    <citation type="submission" date="2023-02" db="EMBL/GenBank/DDBJ databases">
        <title>A bacterium isolated from plastisphere.</title>
        <authorList>
            <person name="Sun Y."/>
        </authorList>
    </citation>
    <scope>NUCLEOTIDE SEQUENCE [LARGE SCALE GENOMIC DNA]</scope>
    <source>
        <strain evidence="10">a-1</strain>
    </source>
</reference>
<accession>A0ABY7X5F6</accession>
<dbReference type="Proteomes" id="UP001213680">
    <property type="component" value="Chromosome"/>
</dbReference>
<dbReference type="InterPro" id="IPR019774">
    <property type="entry name" value="Aromatic-AA_hydroxylase_C"/>
</dbReference>
<dbReference type="RefSeq" id="WP_274356971.1">
    <property type="nucleotide sequence ID" value="NZ_CP118099.1"/>
</dbReference>
<dbReference type="InterPro" id="IPR036951">
    <property type="entry name" value="ArAA_hydroxylase_sf"/>
</dbReference>
<protein>
    <submittedName>
        <fullName evidence="9">Aromatic amino acid hydroxylase</fullName>
        <ecNumber evidence="9">1.14.16.-</ecNumber>
    </submittedName>
</protein>
<feature type="domain" description="Biopterin-dependent aromatic amino acid hydroxylase family profile" evidence="8">
    <location>
        <begin position="1"/>
        <end position="335"/>
    </location>
</feature>
<dbReference type="PANTHER" id="PTHR11473">
    <property type="entry name" value="AROMATIC AMINO ACID HYDROXYLASE"/>
    <property type="match status" value="1"/>
</dbReference>
<dbReference type="PROSITE" id="PS51410">
    <property type="entry name" value="BH4_AAA_HYDROXYL_2"/>
    <property type="match status" value="1"/>
</dbReference>
<evidence type="ECO:0000256" key="2">
    <source>
        <dbReference type="ARBA" id="ARBA00009712"/>
    </source>
</evidence>
<evidence type="ECO:0000256" key="4">
    <source>
        <dbReference type="ARBA" id="ARBA00023002"/>
    </source>
</evidence>
<keyword evidence="3" id="KW-0479">Metal-binding</keyword>
<gene>
    <name evidence="9" type="ORF">PTI97_01000</name>
</gene>
<keyword evidence="6" id="KW-0503">Monooxygenase</keyword>
<evidence type="ECO:0000256" key="7">
    <source>
        <dbReference type="SAM" id="Coils"/>
    </source>
</evidence>
<feature type="coiled-coil region" evidence="7">
    <location>
        <begin position="167"/>
        <end position="194"/>
    </location>
</feature>
<evidence type="ECO:0000256" key="3">
    <source>
        <dbReference type="ARBA" id="ARBA00022723"/>
    </source>
</evidence>
<dbReference type="EMBL" id="CP118099">
    <property type="protein sequence ID" value="WDH76144.1"/>
    <property type="molecule type" value="Genomic_DNA"/>
</dbReference>
<dbReference type="GO" id="GO:0016491">
    <property type="term" value="F:oxidoreductase activity"/>
    <property type="evidence" value="ECO:0007669"/>
    <property type="project" value="UniProtKB-KW"/>
</dbReference>
<name>A0ABY7X5F6_9BACL</name>
<evidence type="ECO:0000256" key="6">
    <source>
        <dbReference type="ARBA" id="ARBA00023033"/>
    </source>
</evidence>
<dbReference type="InterPro" id="IPR001273">
    <property type="entry name" value="ArAA_hydroxylase"/>
</dbReference>
<dbReference type="InterPro" id="IPR036329">
    <property type="entry name" value="Aro-AA_hydroxylase_C_sf"/>
</dbReference>
<evidence type="ECO:0000259" key="8">
    <source>
        <dbReference type="PROSITE" id="PS51410"/>
    </source>
</evidence>
<evidence type="ECO:0000313" key="10">
    <source>
        <dbReference type="Proteomes" id="UP001213680"/>
    </source>
</evidence>
<dbReference type="SUPFAM" id="SSF56534">
    <property type="entry name" value="Aromatic aminoacid monoxygenases, catalytic and oligomerization domains"/>
    <property type="match status" value="1"/>
</dbReference>
<organism evidence="9 10">
    <name type="scientific">Exiguobacterium marinum</name>
    <dbReference type="NCBI Taxonomy" id="273528"/>
    <lineage>
        <taxon>Bacteria</taxon>
        <taxon>Bacillati</taxon>
        <taxon>Bacillota</taxon>
        <taxon>Bacilli</taxon>
        <taxon>Bacillales</taxon>
        <taxon>Bacillales Family XII. Incertae Sedis</taxon>
        <taxon>Exiguobacterium</taxon>
    </lineage>
</organism>
<comment type="cofactor">
    <cofactor evidence="1">
        <name>Fe(2+)</name>
        <dbReference type="ChEBI" id="CHEBI:29033"/>
    </cofactor>
</comment>
<comment type="similarity">
    <text evidence="2">Belongs to the biopterin-dependent aromatic amino acid hydroxylase family.</text>
</comment>
<sequence>MLTQSIPKHLAPHISPQFYNEYTPTDHAVWRFVLRLNLHTLEGKAHPFYIEGLKRTGMGPDRLPNVEQMTDEMQAAGWSTVAVDGLIPGVAFFDFQGNGMLPVATDIRKVENILYSPAPDIIHEAAGHAPMLMDPTFSAIVKRFGQLGAKAFMNREEHASFAALKRLTIVKENANSTEQDIEAAEKAVHEAKAQVTGFSEAQQVARIFWWTVEFGLIGDLERPMIYGAGLLSSVGESRHCLTDAVFKHPFDLEHALQTKQDVTNMQKELFVIPNFETLSSVLDELEGRMAIRKGGIESVAKALASGSQSTIRLEDGSERVGIVRHMTESKEHTLIQWDECTIVKSGQLTKRERHGLLIVHDTESALDRDDLLEDGTTVRQACASDLLQDVNVQLEGRTIPLDSLEVRVDSLPSIFPGTTVDELMVIEKPVIIERDERVWTNDDPMFNRIHLMRARGESIDGLIPEILTNHPDAWLLHIECLELVNDEGLKQTLIERLEALRHTSSSRNELIGRAFELLR</sequence>
<proteinExistence type="inferred from homology"/>
<evidence type="ECO:0000256" key="5">
    <source>
        <dbReference type="ARBA" id="ARBA00023004"/>
    </source>
</evidence>
<dbReference type="Pfam" id="PF00351">
    <property type="entry name" value="Biopterin_H"/>
    <property type="match status" value="2"/>
</dbReference>
<keyword evidence="7" id="KW-0175">Coiled coil</keyword>
<dbReference type="EC" id="1.14.16.-" evidence="9"/>
<dbReference type="NCBIfam" id="NF010657">
    <property type="entry name" value="PRK14056.1"/>
    <property type="match status" value="1"/>
</dbReference>
<keyword evidence="10" id="KW-1185">Reference proteome</keyword>
<keyword evidence="4 9" id="KW-0560">Oxidoreductase</keyword>
<dbReference type="Gene3D" id="1.10.800.10">
    <property type="entry name" value="Aromatic amino acid hydroxylase"/>
    <property type="match status" value="1"/>
</dbReference>
<evidence type="ECO:0000313" key="9">
    <source>
        <dbReference type="EMBL" id="WDH76144.1"/>
    </source>
</evidence>
<dbReference type="PANTHER" id="PTHR11473:SF24">
    <property type="entry name" value="PHENYLALANINE-4-HYDROXYLASE"/>
    <property type="match status" value="1"/>
</dbReference>
<evidence type="ECO:0000256" key="1">
    <source>
        <dbReference type="ARBA" id="ARBA00001954"/>
    </source>
</evidence>